<organism evidence="4 6">
    <name type="scientific">Xanthomonas fragariae</name>
    <dbReference type="NCBI Taxonomy" id="48664"/>
    <lineage>
        <taxon>Bacteria</taxon>
        <taxon>Pseudomonadati</taxon>
        <taxon>Pseudomonadota</taxon>
        <taxon>Gammaproteobacteria</taxon>
        <taxon>Lysobacterales</taxon>
        <taxon>Lysobacteraceae</taxon>
        <taxon>Xanthomonas</taxon>
    </lineage>
</organism>
<evidence type="ECO:0000313" key="6">
    <source>
        <dbReference type="Proteomes" id="UP000195953"/>
    </source>
</evidence>
<dbReference type="STRING" id="48664.BER92_14890"/>
<proteinExistence type="predicted"/>
<dbReference type="Proteomes" id="UP000195877">
    <property type="component" value="Chromosome 1"/>
</dbReference>
<feature type="transmembrane region" description="Helical" evidence="2">
    <location>
        <begin position="153"/>
        <end position="173"/>
    </location>
</feature>
<dbReference type="AlphaFoldDB" id="A0A1Y6HLG7"/>
<feature type="compositionally biased region" description="Low complexity" evidence="1">
    <location>
        <begin position="185"/>
        <end position="197"/>
    </location>
</feature>
<keyword evidence="2" id="KW-1133">Transmembrane helix</keyword>
<keyword evidence="2" id="KW-0812">Transmembrane</keyword>
<evidence type="ECO:0000256" key="1">
    <source>
        <dbReference type="SAM" id="MobiDB-lite"/>
    </source>
</evidence>
<reference evidence="4 6" key="1">
    <citation type="submission" date="2017-05" db="EMBL/GenBank/DDBJ databases">
        <authorList>
            <person name="Song R."/>
            <person name="Chenine A.L."/>
            <person name="Ruprecht R.M."/>
        </authorList>
    </citation>
    <scope>NUCLEOTIDE SEQUENCE [LARGE SCALE GENOMIC DNA]</scope>
    <source>
        <strain evidence="4">PD5205</strain>
    </source>
</reference>
<evidence type="ECO:0000313" key="3">
    <source>
        <dbReference type="EMBL" id="SMQ98192.1"/>
    </source>
</evidence>
<keyword evidence="2" id="KW-0472">Membrane</keyword>
<dbReference type="Proteomes" id="UP000195953">
    <property type="component" value="Chromosome 1"/>
</dbReference>
<evidence type="ECO:0000313" key="4">
    <source>
        <dbReference type="EMBL" id="SMR04344.1"/>
    </source>
</evidence>
<reference evidence="3 5" key="2">
    <citation type="submission" date="2017-05" db="EMBL/GenBank/DDBJ databases">
        <authorList>
            <person name="Blom J."/>
        </authorList>
    </citation>
    <scope>NUCLEOTIDE SEQUENCE [LARGE SCALE GENOMIC DNA]</scope>
    <source>
        <strain evidence="3">PD885</strain>
    </source>
</reference>
<dbReference type="eggNOG" id="ENOG5030TA6">
    <property type="taxonomic scope" value="Bacteria"/>
</dbReference>
<evidence type="ECO:0000256" key="2">
    <source>
        <dbReference type="SAM" id="Phobius"/>
    </source>
</evidence>
<keyword evidence="5" id="KW-1185">Reference proteome</keyword>
<feature type="region of interest" description="Disordered" evidence="1">
    <location>
        <begin position="185"/>
        <end position="217"/>
    </location>
</feature>
<accession>A0A1Y6HLG7</accession>
<dbReference type="EMBL" id="LT853885">
    <property type="protein sequence ID" value="SMR04344.1"/>
    <property type="molecule type" value="Genomic_DNA"/>
</dbReference>
<sequence length="217" mass="24813">MWCPTAARYPRQPRTRRAPDIFAILLFYLDHAQSRRSWFGNRWHTLSMRKIFSSQRIETAEGVASLLREAGIDVRMSNGRSYESKRTGQFSYLEQGNVQAYPTVWIVHADDQPRARDLLRDARLLDTTRRDLPNVEYTFREGENGSSANARSWAWRIRLVLLSVIGAVAMFVVMRHRSAPAPVAPATQPALQQAPVQNSAQPAVEDEQVRVRIQPAR</sequence>
<dbReference type="EMBL" id="LT853882">
    <property type="protein sequence ID" value="SMQ98192.1"/>
    <property type="molecule type" value="Genomic_DNA"/>
</dbReference>
<protein>
    <submittedName>
        <fullName evidence="4">Pathogenicity-like protein</fullName>
    </submittedName>
</protein>
<gene>
    <name evidence="4" type="ORF">PD5205_03062</name>
    <name evidence="3" type="ORF">PD885_00933</name>
</gene>
<evidence type="ECO:0000313" key="5">
    <source>
        <dbReference type="Proteomes" id="UP000195877"/>
    </source>
</evidence>
<name>A0A1Y6HLG7_9XANT</name>